<dbReference type="PANTHER" id="PTHR21567:SF9">
    <property type="entry name" value="CLIP-ASSOCIATING PROTEIN"/>
    <property type="match status" value="1"/>
</dbReference>
<dbReference type="GO" id="GO:0090307">
    <property type="term" value="P:mitotic spindle assembly"/>
    <property type="evidence" value="ECO:0000318"/>
    <property type="project" value="GO_Central"/>
</dbReference>
<name>E9HJY5_DAPPU</name>
<reference evidence="3 4" key="1">
    <citation type="journal article" date="2011" name="Science">
        <title>The ecoresponsive genome of Daphnia pulex.</title>
        <authorList>
            <person name="Colbourne J.K."/>
            <person name="Pfrender M.E."/>
            <person name="Gilbert D."/>
            <person name="Thomas W.K."/>
            <person name="Tucker A."/>
            <person name="Oakley T.H."/>
            <person name="Tokishita S."/>
            <person name="Aerts A."/>
            <person name="Arnold G.J."/>
            <person name="Basu M.K."/>
            <person name="Bauer D.J."/>
            <person name="Caceres C.E."/>
            <person name="Carmel L."/>
            <person name="Casola C."/>
            <person name="Choi J.H."/>
            <person name="Detter J.C."/>
            <person name="Dong Q."/>
            <person name="Dusheyko S."/>
            <person name="Eads B.D."/>
            <person name="Frohlich T."/>
            <person name="Geiler-Samerotte K.A."/>
            <person name="Gerlach D."/>
            <person name="Hatcher P."/>
            <person name="Jogdeo S."/>
            <person name="Krijgsveld J."/>
            <person name="Kriventseva E.V."/>
            <person name="Kultz D."/>
            <person name="Laforsch C."/>
            <person name="Lindquist E."/>
            <person name="Lopez J."/>
            <person name="Manak J.R."/>
            <person name="Muller J."/>
            <person name="Pangilinan J."/>
            <person name="Patwardhan R.P."/>
            <person name="Pitluck S."/>
            <person name="Pritham E.J."/>
            <person name="Rechtsteiner A."/>
            <person name="Rho M."/>
            <person name="Rogozin I.B."/>
            <person name="Sakarya O."/>
            <person name="Salamov A."/>
            <person name="Schaack S."/>
            <person name="Shapiro H."/>
            <person name="Shiga Y."/>
            <person name="Skalitzky C."/>
            <person name="Smith Z."/>
            <person name="Souvorov A."/>
            <person name="Sung W."/>
            <person name="Tang Z."/>
            <person name="Tsuchiya D."/>
            <person name="Tu H."/>
            <person name="Vos H."/>
            <person name="Wang M."/>
            <person name="Wolf Y.I."/>
            <person name="Yamagata H."/>
            <person name="Yamada T."/>
            <person name="Ye Y."/>
            <person name="Shaw J.R."/>
            <person name="Andrews J."/>
            <person name="Crease T.J."/>
            <person name="Tang H."/>
            <person name="Lucas S.M."/>
            <person name="Robertson H.M."/>
            <person name="Bork P."/>
            <person name="Koonin E.V."/>
            <person name="Zdobnov E.M."/>
            <person name="Grigoriev I.V."/>
            <person name="Lynch M."/>
            <person name="Boore J.L."/>
        </authorList>
    </citation>
    <scope>NUCLEOTIDE SEQUENCE [LARGE SCALE GENOMIC DNA]</scope>
</reference>
<dbReference type="GO" id="GO:0040001">
    <property type="term" value="P:establishment of mitotic spindle localization"/>
    <property type="evidence" value="ECO:0000318"/>
    <property type="project" value="GO_Central"/>
</dbReference>
<feature type="region of interest" description="Disordered" evidence="1">
    <location>
        <begin position="409"/>
        <end position="591"/>
    </location>
</feature>
<dbReference type="Pfam" id="PF12348">
    <property type="entry name" value="CLASP_N"/>
    <property type="match status" value="1"/>
</dbReference>
<dbReference type="AlphaFoldDB" id="E9HJY5"/>
<dbReference type="OMA" id="KMRHNWL"/>
<evidence type="ECO:0000256" key="1">
    <source>
        <dbReference type="SAM" id="MobiDB-lite"/>
    </source>
</evidence>
<dbReference type="GO" id="GO:0005881">
    <property type="term" value="C:cytoplasmic microtubule"/>
    <property type="evidence" value="ECO:0000318"/>
    <property type="project" value="GO_Central"/>
</dbReference>
<dbReference type="SMART" id="SM01349">
    <property type="entry name" value="TOG"/>
    <property type="match status" value="3"/>
</dbReference>
<feature type="compositionally biased region" description="Polar residues" evidence="1">
    <location>
        <begin position="947"/>
        <end position="957"/>
    </location>
</feature>
<dbReference type="OrthoDB" id="46159at2759"/>
<sequence length="1220" mass="134689">MSSMRLQKDNWNLGMAKTTEDEPDRSLLLTGSKRATSAPAVRKLVVPSSITKTVTSSIANTAPMTGGGMDEEAFIRAFEDVPKIQIYSAKEMEEHLINMRSIIQDPNNDWAKRAETLKKIRSLLIAGAANYDELWQHIRLLETAFQTSVKDLRSQVVREACVSIAFMSQQLQNRLDHFAEALLNPLIILIPNSAKIMATAGTVCIRFIIAHTHSARLIPILTNHMTSKSKDIRRAMCEFLDQLLHTWPTHILEKHVALIQSAVSNGIKDADPDARAFSRKAYGGFASHFPAQADALLHSLDLSYQKLLYGESSLSNSSSSHSLQSAGVSRPSSNANSGPASLPVHPRLKVGSSENLTRLPGIPPRKIAMPSYGARPGGGINGAVTSGIRSNSAIDLQAANRAVRNIRGGYVAPLPPTKKDGNSSDPRAVTSPDHRSSRTRSRTSGSSQSQPGSRSGSPSSRYSYKTYDPSGTPVRHVDSSTLGRPRRLSSSGMGANATPPRGPRSSNTSREPSPNRGGNHSLLSKPARVRSQSGCSEKGTPSRPVLAQKILQQSREAESALSDALTRPRVGGYDDHSDESETSSVCSERSMDSVNRRSDDIYDIITACSSTHWSERKEGLMGLQAFLRSGNLIPTHELRKLIEILGKMFTDAHTKVFSLFLDALTILIEIHKDDMHENLYFLMSRLLNKLGADLLGSVQAKTLKTLDLVRYCFPYSLQMALLLRFMMDNTQTPNSRVKVALLNYLTALVRDMQPSDLTAVTSQMGSPGLMMGMAGVGASVSPQIVEASIAKVVAWTSDVRSAEVRKASQDALYALFSLHPAEVTRILNTLPKVCQDSASQIIQSQLNRTMDNVSLNRASDSPTSVVAGSSPLRSPVTPQSQFQMPILSSQQPSTPTYFSKISSSRSLENDENEHYNPEEVYKSIRKTTAEIQNYSFEKSSLERDSTSQDSGISQLSHLSFEKNKGEIKSLPLEEKRQKTLPNSVGTDVFMSPMEQADRATMQRILGLFGKEDSESRKDAMRMLTQLMHQGAGNLIEDNFRPVFKHLVSCREDPDSFVRRQVFNLWATMLSTPRLLEEMENYADLILVNIFRAQRDQEREVVRSAESCAKTLAAVLSLNKLIRILKHAIGDNYPENYTAIKTLTRLVEQRPHEDTVTILPEMMPALLRATDHAESIVRKAAVFCIVEIYKRAPDELKPYLESLNSSKMKLINVYIQRAGPT</sequence>
<dbReference type="GO" id="GO:0000776">
    <property type="term" value="C:kinetochore"/>
    <property type="evidence" value="ECO:0000318"/>
    <property type="project" value="GO_Central"/>
</dbReference>
<protein>
    <recommendedName>
        <fullName evidence="2">TOG domain-containing protein</fullName>
    </recommendedName>
</protein>
<dbReference type="KEGG" id="dpx:DAPPUDRAFT_330564"/>
<feature type="domain" description="TOG" evidence="2">
    <location>
        <begin position="989"/>
        <end position="1220"/>
    </location>
</feature>
<dbReference type="InterPro" id="IPR034085">
    <property type="entry name" value="TOG"/>
</dbReference>
<feature type="region of interest" description="Disordered" evidence="1">
    <location>
        <begin position="854"/>
        <end position="919"/>
    </location>
</feature>
<dbReference type="PANTHER" id="PTHR21567">
    <property type="entry name" value="CLASP"/>
    <property type="match status" value="1"/>
</dbReference>
<feature type="domain" description="TOG" evidence="2">
    <location>
        <begin position="79"/>
        <end position="320"/>
    </location>
</feature>
<dbReference type="InParanoid" id="E9HJY5"/>
<feature type="compositionally biased region" description="Polar residues" evidence="1">
    <location>
        <begin position="854"/>
        <end position="867"/>
    </location>
</feature>
<dbReference type="InterPro" id="IPR024395">
    <property type="entry name" value="CLASP_N_dom"/>
</dbReference>
<dbReference type="Gene3D" id="1.25.10.10">
    <property type="entry name" value="Leucine-rich Repeat Variant"/>
    <property type="match status" value="3"/>
</dbReference>
<dbReference type="GO" id="GO:0072686">
    <property type="term" value="C:mitotic spindle"/>
    <property type="evidence" value="ECO:0000318"/>
    <property type="project" value="GO_Central"/>
</dbReference>
<dbReference type="GO" id="GO:0005815">
    <property type="term" value="C:microtubule organizing center"/>
    <property type="evidence" value="ECO:0000318"/>
    <property type="project" value="GO_Central"/>
</dbReference>
<dbReference type="InterPro" id="IPR016024">
    <property type="entry name" value="ARM-type_fold"/>
</dbReference>
<feature type="region of interest" description="Disordered" evidence="1">
    <location>
        <begin position="319"/>
        <end position="370"/>
    </location>
</feature>
<feature type="compositionally biased region" description="Polar residues" evidence="1">
    <location>
        <begin position="504"/>
        <end position="522"/>
    </location>
</feature>
<feature type="compositionally biased region" description="Polar residues" evidence="1">
    <location>
        <begin position="876"/>
        <end position="906"/>
    </location>
</feature>
<feature type="compositionally biased region" description="Polar residues" evidence="1">
    <location>
        <begin position="326"/>
        <end position="339"/>
    </location>
</feature>
<gene>
    <name evidence="3" type="ORF">DAPPUDRAFT_330564</name>
</gene>
<feature type="region of interest" description="Disordered" evidence="1">
    <location>
        <begin position="938"/>
        <end position="957"/>
    </location>
</feature>
<evidence type="ECO:0000313" key="4">
    <source>
        <dbReference type="Proteomes" id="UP000000305"/>
    </source>
</evidence>
<dbReference type="SUPFAM" id="SSF48371">
    <property type="entry name" value="ARM repeat"/>
    <property type="match status" value="2"/>
</dbReference>
<dbReference type="GO" id="GO:0005876">
    <property type="term" value="C:spindle microtubule"/>
    <property type="evidence" value="ECO:0000318"/>
    <property type="project" value="GO_Central"/>
</dbReference>
<accession>E9HJY5</accession>
<evidence type="ECO:0000259" key="2">
    <source>
        <dbReference type="SMART" id="SM01349"/>
    </source>
</evidence>
<dbReference type="HOGENOM" id="CLU_005060_0_0_1"/>
<dbReference type="GO" id="GO:0045180">
    <property type="term" value="C:basal cortex"/>
    <property type="evidence" value="ECO:0000318"/>
    <property type="project" value="GO_Central"/>
</dbReference>
<organism evidence="3 4">
    <name type="scientific">Daphnia pulex</name>
    <name type="common">Water flea</name>
    <dbReference type="NCBI Taxonomy" id="6669"/>
    <lineage>
        <taxon>Eukaryota</taxon>
        <taxon>Metazoa</taxon>
        <taxon>Ecdysozoa</taxon>
        <taxon>Arthropoda</taxon>
        <taxon>Crustacea</taxon>
        <taxon>Branchiopoda</taxon>
        <taxon>Diplostraca</taxon>
        <taxon>Cladocera</taxon>
        <taxon>Anomopoda</taxon>
        <taxon>Daphniidae</taxon>
        <taxon>Daphnia</taxon>
    </lineage>
</organism>
<evidence type="ECO:0000313" key="3">
    <source>
        <dbReference type="EMBL" id="EFX67958.1"/>
    </source>
</evidence>
<feature type="domain" description="TOG" evidence="2">
    <location>
        <begin position="592"/>
        <end position="852"/>
    </location>
</feature>
<dbReference type="STRING" id="6669.E9HJY5"/>
<dbReference type="InterPro" id="IPR011989">
    <property type="entry name" value="ARM-like"/>
</dbReference>
<feature type="compositionally biased region" description="Low complexity" evidence="1">
    <location>
        <begin position="442"/>
        <end position="464"/>
    </location>
</feature>
<dbReference type="PhylomeDB" id="E9HJY5"/>
<keyword evidence="4" id="KW-1185">Reference proteome</keyword>
<proteinExistence type="predicted"/>
<dbReference type="FunCoup" id="E9HJY5">
    <property type="interactions" value="1125"/>
</dbReference>
<feature type="region of interest" description="Disordered" evidence="1">
    <location>
        <begin position="1"/>
        <end position="25"/>
    </location>
</feature>
<dbReference type="EMBL" id="GL732665">
    <property type="protein sequence ID" value="EFX67958.1"/>
    <property type="molecule type" value="Genomic_DNA"/>
</dbReference>
<dbReference type="GO" id="GO:0008017">
    <property type="term" value="F:microtubule binding"/>
    <property type="evidence" value="ECO:0000318"/>
    <property type="project" value="GO_Central"/>
</dbReference>
<dbReference type="eggNOG" id="KOG2956">
    <property type="taxonomic scope" value="Eukaryota"/>
</dbReference>
<dbReference type="Proteomes" id="UP000000305">
    <property type="component" value="Unassembled WGS sequence"/>
</dbReference>